<reference evidence="2 3" key="4">
    <citation type="submission" date="2017-10" db="EMBL/GenBank/DDBJ databases">
        <title>Genome analyses suggest a sexual origin of heterokaryosis in a supposedly ancient asexual fungus.</title>
        <authorList>
            <person name="Corradi N."/>
            <person name="Sedzielewska K."/>
            <person name="Noel J."/>
            <person name="Charron P."/>
            <person name="Farinelli L."/>
            <person name="Marton T."/>
            <person name="Kruger M."/>
            <person name="Pelin A."/>
            <person name="Brachmann A."/>
            <person name="Corradi N."/>
        </authorList>
    </citation>
    <scope>NUCLEOTIDE SEQUENCE [LARGE SCALE GENOMIC DNA]</scope>
    <source>
        <strain evidence="2 3">A1</strain>
    </source>
</reference>
<dbReference type="Proteomes" id="UP000232688">
    <property type="component" value="Unassembled WGS sequence"/>
</dbReference>
<comment type="caution">
    <text evidence="1">The sequence shown here is derived from an EMBL/GenBank/DDBJ whole genome shotgun (WGS) entry which is preliminary data.</text>
</comment>
<dbReference type="EMBL" id="LLXJ01000629">
    <property type="protein sequence ID" value="PKC07548.1"/>
    <property type="molecule type" value="Genomic_DNA"/>
</dbReference>
<reference evidence="1 4" key="2">
    <citation type="submission" date="2017-09" db="EMBL/GenBank/DDBJ databases">
        <title>Extensive intraspecific genome diversity in a model arbuscular mycorrhizal fungus.</title>
        <authorList>
            <person name="Chen E.C."/>
            <person name="Morin E."/>
            <person name="Beaudet D."/>
            <person name="Noel J."/>
            <person name="Ndikumana S."/>
            <person name="Charron P."/>
            <person name="St-Onge C."/>
            <person name="Giorgi J."/>
            <person name="Grigoriev I.V."/>
            <person name="Roux C."/>
            <person name="Martin F.M."/>
            <person name="Corradi N."/>
        </authorList>
    </citation>
    <scope>NUCLEOTIDE SEQUENCE [LARGE SCALE GENOMIC DNA]</scope>
    <source>
        <strain evidence="1 4">A5</strain>
    </source>
</reference>
<dbReference type="VEuPathDB" id="FungiDB:RhiirA1_508055"/>
<evidence type="ECO:0000313" key="2">
    <source>
        <dbReference type="EMBL" id="PKC54082.1"/>
    </source>
</evidence>
<dbReference type="AlphaFoldDB" id="A0A2N0PL69"/>
<accession>A0A2N0PL69</accession>
<organism evidence="1 4">
    <name type="scientific">Rhizophagus irregularis</name>
    <dbReference type="NCBI Taxonomy" id="588596"/>
    <lineage>
        <taxon>Eukaryota</taxon>
        <taxon>Fungi</taxon>
        <taxon>Fungi incertae sedis</taxon>
        <taxon>Mucoromycota</taxon>
        <taxon>Glomeromycotina</taxon>
        <taxon>Glomeromycetes</taxon>
        <taxon>Glomerales</taxon>
        <taxon>Glomeraceae</taxon>
        <taxon>Rhizophagus</taxon>
    </lineage>
</organism>
<evidence type="ECO:0000313" key="1">
    <source>
        <dbReference type="EMBL" id="PKC07548.1"/>
    </source>
</evidence>
<evidence type="ECO:0000313" key="3">
    <source>
        <dbReference type="Proteomes" id="UP000232688"/>
    </source>
</evidence>
<evidence type="ECO:0000313" key="4">
    <source>
        <dbReference type="Proteomes" id="UP000232722"/>
    </source>
</evidence>
<reference evidence="2 3" key="3">
    <citation type="submission" date="2017-10" db="EMBL/GenBank/DDBJ databases">
        <title>Extensive intraspecific genome diversity in a model arbuscular mycorrhizal fungus.</title>
        <authorList>
            <person name="Chen E.C.H."/>
            <person name="Morin E."/>
            <person name="Baudet D."/>
            <person name="Noel J."/>
            <person name="Ndikumana S."/>
            <person name="Charron P."/>
            <person name="St-Onge C."/>
            <person name="Giorgi J."/>
            <person name="Grigoriev I.V."/>
            <person name="Roux C."/>
            <person name="Martin F.M."/>
            <person name="Corradi N."/>
        </authorList>
    </citation>
    <scope>NUCLEOTIDE SEQUENCE [LARGE SCALE GENOMIC DNA]</scope>
    <source>
        <strain evidence="2 3">A1</strain>
    </source>
</reference>
<gene>
    <name evidence="2" type="ORF">RhiirA1_508055</name>
    <name evidence="1" type="ORF">RhiirA5_479690</name>
</gene>
<reference evidence="1 4" key="1">
    <citation type="submission" date="2016-04" db="EMBL/GenBank/DDBJ databases">
        <title>Genome analyses suggest a sexual origin of heterokaryosis in a supposedly ancient asexual fungus.</title>
        <authorList>
            <person name="Ropars J."/>
            <person name="Sedzielewska K."/>
            <person name="Noel J."/>
            <person name="Charron P."/>
            <person name="Farinelli L."/>
            <person name="Marton T."/>
            <person name="Kruger M."/>
            <person name="Pelin A."/>
            <person name="Brachmann A."/>
            <person name="Corradi N."/>
        </authorList>
    </citation>
    <scope>NUCLEOTIDE SEQUENCE [LARGE SCALE GENOMIC DNA]</scope>
    <source>
        <strain evidence="1 4">A5</strain>
    </source>
</reference>
<name>A0A2N0PL69_9GLOM</name>
<protein>
    <submittedName>
        <fullName evidence="1">Uncharacterized protein</fullName>
    </submittedName>
</protein>
<proteinExistence type="predicted"/>
<dbReference type="Proteomes" id="UP000232722">
    <property type="component" value="Unassembled WGS sequence"/>
</dbReference>
<sequence length="127" mass="14783">MIRVTKPGGYVEILDIYFTLRGAGPILSKIYEAHNTSCLQRGVDMKIIPNLDKIIQSNQNTPIVYRDEKSYILGPNGGKVGRKSKDIVVEKESKYYIPNNSEDIDDREHTFHFFQKYVFEDIKYQNY</sequence>
<dbReference type="EMBL" id="LLXH01003563">
    <property type="protein sequence ID" value="PKC54082.1"/>
    <property type="molecule type" value="Genomic_DNA"/>
</dbReference>